<dbReference type="InterPro" id="IPR042120">
    <property type="entry name" value="MutL_C_dimsub"/>
</dbReference>
<dbReference type="CDD" id="cd16926">
    <property type="entry name" value="HATPase_MutL-MLH-PMS-like"/>
    <property type="match status" value="1"/>
</dbReference>
<dbReference type="Proteomes" id="UP000199708">
    <property type="component" value="Unassembled WGS sequence"/>
</dbReference>
<reference evidence="8 9" key="1">
    <citation type="submission" date="2016-10" db="EMBL/GenBank/DDBJ databases">
        <authorList>
            <person name="de Groot N.N."/>
        </authorList>
    </citation>
    <scope>NUCLEOTIDE SEQUENCE [LARGE SCALE GENOMIC DNA]</scope>
    <source>
        <strain evidence="8 9">ATCC BAA-466</strain>
    </source>
</reference>
<name>A0A1G7PQR4_9LACT</name>
<protein>
    <recommendedName>
        <fullName evidence="4">DNA mismatch repair protein MutL</fullName>
    </recommendedName>
</protein>
<evidence type="ECO:0000256" key="5">
    <source>
        <dbReference type="SAM" id="MobiDB-lite"/>
    </source>
</evidence>
<dbReference type="GO" id="GO:0030983">
    <property type="term" value="F:mismatched DNA binding"/>
    <property type="evidence" value="ECO:0007669"/>
    <property type="project" value="InterPro"/>
</dbReference>
<dbReference type="GO" id="GO:0140664">
    <property type="term" value="F:ATP-dependent DNA damage sensor activity"/>
    <property type="evidence" value="ECO:0007669"/>
    <property type="project" value="InterPro"/>
</dbReference>
<dbReference type="SUPFAM" id="SSF118116">
    <property type="entry name" value="DNA mismatch repair protein MutL"/>
    <property type="match status" value="1"/>
</dbReference>
<feature type="region of interest" description="Disordered" evidence="5">
    <location>
        <begin position="393"/>
        <end position="414"/>
    </location>
</feature>
<comment type="function">
    <text evidence="4">This protein is involved in the repair of mismatches in DNA. It is required for dam-dependent methyl-directed DNA mismatch repair. May act as a 'molecular matchmaker', a protein that promotes the formation of a stable complex between two or more DNA-binding proteins in an ATP-dependent manner without itself being part of a final effector complex.</text>
</comment>
<dbReference type="InterPro" id="IPR020667">
    <property type="entry name" value="DNA_mismatch_repair_MutL"/>
</dbReference>
<accession>A0A1G7PQR4</accession>
<dbReference type="InterPro" id="IPR013507">
    <property type="entry name" value="DNA_mismatch_S5_2-like"/>
</dbReference>
<dbReference type="Gene3D" id="3.30.1540.20">
    <property type="entry name" value="MutL, C-terminal domain, dimerisation subdomain"/>
    <property type="match status" value="1"/>
</dbReference>
<feature type="domain" description="MutL C-terminal dimerisation" evidence="6">
    <location>
        <begin position="433"/>
        <end position="574"/>
    </location>
</feature>
<dbReference type="SUPFAM" id="SSF54211">
    <property type="entry name" value="Ribosomal protein S5 domain 2-like"/>
    <property type="match status" value="1"/>
</dbReference>
<evidence type="ECO:0000256" key="1">
    <source>
        <dbReference type="ARBA" id="ARBA00006082"/>
    </source>
</evidence>
<organism evidence="8 9">
    <name type="scientific">Facklamia miroungae</name>
    <dbReference type="NCBI Taxonomy" id="120956"/>
    <lineage>
        <taxon>Bacteria</taxon>
        <taxon>Bacillati</taxon>
        <taxon>Bacillota</taxon>
        <taxon>Bacilli</taxon>
        <taxon>Lactobacillales</taxon>
        <taxon>Aerococcaceae</taxon>
        <taxon>Facklamia</taxon>
    </lineage>
</organism>
<evidence type="ECO:0000313" key="9">
    <source>
        <dbReference type="Proteomes" id="UP000199708"/>
    </source>
</evidence>
<dbReference type="GO" id="GO:0005524">
    <property type="term" value="F:ATP binding"/>
    <property type="evidence" value="ECO:0007669"/>
    <property type="project" value="InterPro"/>
</dbReference>
<comment type="similarity">
    <text evidence="1 4">Belongs to the DNA mismatch repair MutL/HexB family.</text>
</comment>
<dbReference type="PANTHER" id="PTHR10073:SF12">
    <property type="entry name" value="DNA MISMATCH REPAIR PROTEIN MLH1"/>
    <property type="match status" value="1"/>
</dbReference>
<dbReference type="InterPro" id="IPR002099">
    <property type="entry name" value="MutL/Mlh/PMS"/>
</dbReference>
<proteinExistence type="inferred from homology"/>
<dbReference type="Gene3D" id="3.30.1370.100">
    <property type="entry name" value="MutL, C-terminal domain, regulatory subdomain"/>
    <property type="match status" value="1"/>
</dbReference>
<dbReference type="InterPro" id="IPR014721">
    <property type="entry name" value="Ribsml_uS5_D2-typ_fold_subgr"/>
</dbReference>
<evidence type="ECO:0000259" key="7">
    <source>
        <dbReference type="SMART" id="SM01340"/>
    </source>
</evidence>
<dbReference type="GO" id="GO:0032300">
    <property type="term" value="C:mismatch repair complex"/>
    <property type="evidence" value="ECO:0007669"/>
    <property type="project" value="InterPro"/>
</dbReference>
<dbReference type="Pfam" id="PF08676">
    <property type="entry name" value="MutL_C"/>
    <property type="match status" value="1"/>
</dbReference>
<dbReference type="FunFam" id="3.30.565.10:FF:000003">
    <property type="entry name" value="DNA mismatch repair endonuclease MutL"/>
    <property type="match status" value="1"/>
</dbReference>
<gene>
    <name evidence="4" type="primary">mutL</name>
    <name evidence="8" type="ORF">SAMN05421791_101316</name>
</gene>
<dbReference type="HAMAP" id="MF_00149">
    <property type="entry name" value="DNA_mis_repair"/>
    <property type="match status" value="1"/>
</dbReference>
<dbReference type="SMART" id="SM01340">
    <property type="entry name" value="DNA_mis_repair"/>
    <property type="match status" value="1"/>
</dbReference>
<dbReference type="Pfam" id="PF13589">
    <property type="entry name" value="HATPase_c_3"/>
    <property type="match status" value="1"/>
</dbReference>
<dbReference type="SMART" id="SM00853">
    <property type="entry name" value="MutL_C"/>
    <property type="match status" value="1"/>
</dbReference>
<dbReference type="STRING" id="120956.SAMN05421791_101316"/>
<dbReference type="AlphaFoldDB" id="A0A1G7PQR4"/>
<dbReference type="InterPro" id="IPR042121">
    <property type="entry name" value="MutL_C_regsub"/>
</dbReference>
<dbReference type="GO" id="GO:0006298">
    <property type="term" value="P:mismatch repair"/>
    <property type="evidence" value="ECO:0007669"/>
    <property type="project" value="UniProtKB-UniRule"/>
</dbReference>
<dbReference type="CDD" id="cd00782">
    <property type="entry name" value="MutL_Trans"/>
    <property type="match status" value="1"/>
</dbReference>
<evidence type="ECO:0000313" key="8">
    <source>
        <dbReference type="EMBL" id="SDF87770.1"/>
    </source>
</evidence>
<keyword evidence="2 4" id="KW-0227">DNA damage</keyword>
<dbReference type="EMBL" id="FNCK01000001">
    <property type="protein sequence ID" value="SDF87770.1"/>
    <property type="molecule type" value="Genomic_DNA"/>
</dbReference>
<dbReference type="RefSeq" id="WP_090289013.1">
    <property type="nucleotide sequence ID" value="NZ_FNCK01000001.1"/>
</dbReference>
<dbReference type="OrthoDB" id="9763467at2"/>
<dbReference type="InterPro" id="IPR037198">
    <property type="entry name" value="MutL_C_sf"/>
</dbReference>
<sequence>MGVIKQMDTALANQIAAGEVVERPASVVKELCENAIDAQADHIQVEVKEAGIQQIIVIDNGHGMIEEDLHHSVLAHATSKIYSLSDLFQISSLGFRGEALASIASVAKVRMESTWNGDNQPAQSGHYIEVENSKLTKQGTCPPRNGTTVQVDSIFYNTPARLKHLASLQTEMRHILKVMQDLALAYPSISFTLIVDGDQILQTVGKGDLKQTIAQLYSPQQAREMLAFDVTDLEFSLKGLISPPTLTRTSRNYIHWIVNGRTVKSPFLTNVLTRAYGKQLMIGRFPISFIQISTDPRLVDVNVHPTKQTIRLSKEDELAKLLTQAVETTLRQNRVIPEAGTSLFKPSRPYQQNKGQLDGFSQSSYIQESNQPIHNGEQAKPSSALEANFEPTQTTRELTYPSDFSHSISESGEKEVFEQEEAKPIIDFSQLRYVGQIHGTYLVAEGPTSFYLIDQHAAQERIRYEKLMADQVDVTQQQDLLLPKLFSFDLKTAQLAQEYGDHLQEIGIILQPFGPRSYQMQSHPTWVEVDELDHLIPDLLDRLSRQDNLSVNELKETSIIMQSCRGAIKANHRLAEAEAIHLLAEMNDLDDPLHCPHGRPVFIEFDPTTIEKLFKRIQDHHLGGRAND</sequence>
<keyword evidence="3 4" id="KW-0234">DNA repair</keyword>
<dbReference type="InterPro" id="IPR036890">
    <property type="entry name" value="HATPase_C_sf"/>
</dbReference>
<dbReference type="SUPFAM" id="SSF55874">
    <property type="entry name" value="ATPase domain of HSP90 chaperone/DNA topoisomerase II/histidine kinase"/>
    <property type="match status" value="1"/>
</dbReference>
<evidence type="ECO:0000256" key="4">
    <source>
        <dbReference type="HAMAP-Rule" id="MF_00149"/>
    </source>
</evidence>
<feature type="domain" description="DNA mismatch repair protein S5" evidence="7">
    <location>
        <begin position="213"/>
        <end position="331"/>
    </location>
</feature>
<dbReference type="Gene3D" id="3.30.230.10">
    <property type="match status" value="1"/>
</dbReference>
<dbReference type="GO" id="GO:0016887">
    <property type="term" value="F:ATP hydrolysis activity"/>
    <property type="evidence" value="ECO:0007669"/>
    <property type="project" value="InterPro"/>
</dbReference>
<evidence type="ECO:0000256" key="2">
    <source>
        <dbReference type="ARBA" id="ARBA00022763"/>
    </source>
</evidence>
<dbReference type="Pfam" id="PF01119">
    <property type="entry name" value="DNA_mis_repair"/>
    <property type="match status" value="1"/>
</dbReference>
<keyword evidence="9" id="KW-1185">Reference proteome</keyword>
<evidence type="ECO:0000256" key="3">
    <source>
        <dbReference type="ARBA" id="ARBA00023204"/>
    </source>
</evidence>
<dbReference type="Gene3D" id="3.30.565.10">
    <property type="entry name" value="Histidine kinase-like ATPase, C-terminal domain"/>
    <property type="match status" value="1"/>
</dbReference>
<dbReference type="NCBIfam" id="TIGR00585">
    <property type="entry name" value="mutl"/>
    <property type="match status" value="1"/>
</dbReference>
<dbReference type="InterPro" id="IPR038973">
    <property type="entry name" value="MutL/Mlh/Pms-like"/>
</dbReference>
<dbReference type="PANTHER" id="PTHR10073">
    <property type="entry name" value="DNA MISMATCH REPAIR PROTEIN MLH, PMS, MUTL"/>
    <property type="match status" value="1"/>
</dbReference>
<evidence type="ECO:0000259" key="6">
    <source>
        <dbReference type="SMART" id="SM00853"/>
    </source>
</evidence>
<dbReference type="PROSITE" id="PS00058">
    <property type="entry name" value="DNA_MISMATCH_REPAIR_1"/>
    <property type="match status" value="1"/>
</dbReference>
<feature type="compositionally biased region" description="Polar residues" evidence="5">
    <location>
        <begin position="393"/>
        <end position="410"/>
    </location>
</feature>
<dbReference type="InterPro" id="IPR020568">
    <property type="entry name" value="Ribosomal_Su5_D2-typ_SF"/>
</dbReference>
<dbReference type="InterPro" id="IPR014762">
    <property type="entry name" value="DNA_mismatch_repair_CS"/>
</dbReference>
<dbReference type="InterPro" id="IPR014790">
    <property type="entry name" value="MutL_C"/>
</dbReference>